<dbReference type="Proteomes" id="UP000238296">
    <property type="component" value="Unassembled WGS sequence"/>
</dbReference>
<accession>A0A2S8BJQ7</accession>
<proteinExistence type="predicted"/>
<dbReference type="AlphaFoldDB" id="A0A2S8BJQ7"/>
<evidence type="ECO:0000313" key="1">
    <source>
        <dbReference type="EMBL" id="PQM46927.1"/>
    </source>
</evidence>
<dbReference type="EMBL" id="PPEA01000418">
    <property type="protein sequence ID" value="PQM46927.1"/>
    <property type="molecule type" value="Genomic_DNA"/>
</dbReference>
<reference evidence="1 2" key="1">
    <citation type="journal article" date="2017" name="Int. J. Syst. Evol. Microbiol.">
        <title>Mycobacterium talmoniae sp. nov., a slowly growing mycobacterium isolated from human respiratory samples.</title>
        <authorList>
            <person name="Davidson R.M."/>
            <person name="DeGroote M.A."/>
            <person name="Marola J.L."/>
            <person name="Buss S."/>
            <person name="Jones V."/>
            <person name="McNeil M.R."/>
            <person name="Freifeld A.G."/>
            <person name="Elaine Epperson L."/>
            <person name="Hasan N.A."/>
            <person name="Jackson M."/>
            <person name="Iwen P.C."/>
            <person name="Salfinger M."/>
            <person name="Strong M."/>
        </authorList>
    </citation>
    <scope>NUCLEOTIDE SEQUENCE [LARGE SCALE GENOMIC DNA]</scope>
    <source>
        <strain evidence="1 2">ATCC BAA-2683</strain>
    </source>
</reference>
<organism evidence="1 2">
    <name type="scientific">Mycobacterium talmoniae</name>
    <dbReference type="NCBI Taxonomy" id="1858794"/>
    <lineage>
        <taxon>Bacteria</taxon>
        <taxon>Bacillati</taxon>
        <taxon>Actinomycetota</taxon>
        <taxon>Actinomycetes</taxon>
        <taxon>Mycobacteriales</taxon>
        <taxon>Mycobacteriaceae</taxon>
        <taxon>Mycobacterium</taxon>
    </lineage>
</organism>
<gene>
    <name evidence="1" type="ORF">C1Y40_02889</name>
</gene>
<protein>
    <submittedName>
        <fullName evidence="1">Uncharacterized protein</fullName>
    </submittedName>
</protein>
<comment type="caution">
    <text evidence="1">The sequence shown here is derived from an EMBL/GenBank/DDBJ whole genome shotgun (WGS) entry which is preliminary data.</text>
</comment>
<evidence type="ECO:0000313" key="2">
    <source>
        <dbReference type="Proteomes" id="UP000238296"/>
    </source>
</evidence>
<name>A0A2S8BJQ7_9MYCO</name>
<sequence length="219" mass="22857">MSSGVAGSLRGAALPHRVGAHRAVRDLAADVDGQLAVADHVEVVRVALPAPGNALGQRGARDVFHTLHQLDEPLLTPGSHRRKPDTAVAHHDRGHAVGAGRLQHVVPADLPVVVGVDVHEARRDDLAGGVDGLGGRAVERRVAGPAPVDRHDLAVLNGHVGVEAVRARSVHDGAPGDLQIEHDFSSSSPIRRYSGECNTVTEMSAGSSGDDASADRQFR</sequence>